<dbReference type="InterPro" id="IPR003593">
    <property type="entry name" value="AAA+_ATPase"/>
</dbReference>
<dbReference type="PANTHER" id="PTHR42734">
    <property type="entry name" value="METAL TRANSPORT SYSTEM ATP-BINDING PROTEIN TM_0124-RELATED"/>
    <property type="match status" value="1"/>
</dbReference>
<dbReference type="InterPro" id="IPR003439">
    <property type="entry name" value="ABC_transporter-like_ATP-bd"/>
</dbReference>
<feature type="domain" description="ABC transporter" evidence="5">
    <location>
        <begin position="27"/>
        <end position="266"/>
    </location>
</feature>
<sequence length="282" mass="31792">MAKVSFVCYDEIVKKFCQLRRKTMAIIDFEAVHLIRNQKFLLENINWQIRHGEDWAILGLNGAGKTLLLQLIAGNLWPSSGKLTVLGAEFGKANIPDLAKRIGWVSNVVQAKLYQSDTALEIVISGKFSSIGLWQDYSTADEKKAAELLAMLGGDNLHHKSYQILSQGEKQVVLIARALMADPELLILDEPCNGLDLFAREDLLVRIAQLKCQKDAPTILFVTHHIEEILPFISHVLMISNGKIFAKGTPQKLLTPAILNNFYQRKIQIMPFMKERILVYPQ</sequence>
<proteinExistence type="inferred from homology"/>
<gene>
    <name evidence="6" type="ORF">RU96_GL002286</name>
</gene>
<evidence type="ECO:0000256" key="2">
    <source>
        <dbReference type="ARBA" id="ARBA00022448"/>
    </source>
</evidence>
<name>A0A1L8R6T8_9ENTE</name>
<reference evidence="6 7" key="1">
    <citation type="submission" date="2014-12" db="EMBL/GenBank/DDBJ databases">
        <title>Draft genome sequences of 29 type strains of Enterococci.</title>
        <authorList>
            <person name="Zhong Z."/>
            <person name="Sun Z."/>
            <person name="Liu W."/>
            <person name="Zhang W."/>
            <person name="Zhang H."/>
        </authorList>
    </citation>
    <scope>NUCLEOTIDE SEQUENCE [LARGE SCALE GENOMIC DNA]</scope>
    <source>
        <strain evidence="6 7">DSM 21207</strain>
    </source>
</reference>
<evidence type="ECO:0000256" key="3">
    <source>
        <dbReference type="ARBA" id="ARBA00022741"/>
    </source>
</evidence>
<evidence type="ECO:0000313" key="6">
    <source>
        <dbReference type="EMBL" id="OJG15473.1"/>
    </source>
</evidence>
<comment type="similarity">
    <text evidence="1">Belongs to the ABC transporter superfamily.</text>
</comment>
<dbReference type="InterPro" id="IPR050153">
    <property type="entry name" value="Metal_Ion_Import_ABC"/>
</dbReference>
<dbReference type="SMART" id="SM00382">
    <property type="entry name" value="AAA"/>
    <property type="match status" value="1"/>
</dbReference>
<dbReference type="GO" id="GO:0005524">
    <property type="term" value="F:ATP binding"/>
    <property type="evidence" value="ECO:0007669"/>
    <property type="project" value="UniProtKB-KW"/>
</dbReference>
<comment type="caution">
    <text evidence="6">The sequence shown here is derived from an EMBL/GenBank/DDBJ whole genome shotgun (WGS) entry which is preliminary data.</text>
</comment>
<dbReference type="EMBL" id="JXKG01000007">
    <property type="protein sequence ID" value="OJG15473.1"/>
    <property type="molecule type" value="Genomic_DNA"/>
</dbReference>
<dbReference type="PROSITE" id="PS50893">
    <property type="entry name" value="ABC_TRANSPORTER_2"/>
    <property type="match status" value="1"/>
</dbReference>
<dbReference type="AlphaFoldDB" id="A0A1L8R6T8"/>
<dbReference type="GO" id="GO:0016887">
    <property type="term" value="F:ATP hydrolysis activity"/>
    <property type="evidence" value="ECO:0007669"/>
    <property type="project" value="InterPro"/>
</dbReference>
<evidence type="ECO:0000256" key="1">
    <source>
        <dbReference type="ARBA" id="ARBA00005417"/>
    </source>
</evidence>
<dbReference type="InterPro" id="IPR017871">
    <property type="entry name" value="ABC_transporter-like_CS"/>
</dbReference>
<evidence type="ECO:0000259" key="5">
    <source>
        <dbReference type="PROSITE" id="PS50893"/>
    </source>
</evidence>
<dbReference type="PANTHER" id="PTHR42734:SF17">
    <property type="entry name" value="METAL TRANSPORT SYSTEM ATP-BINDING PROTEIN TM_0124-RELATED"/>
    <property type="match status" value="1"/>
</dbReference>
<organism evidence="6 7">
    <name type="scientific">Enterococcus canintestini</name>
    <dbReference type="NCBI Taxonomy" id="317010"/>
    <lineage>
        <taxon>Bacteria</taxon>
        <taxon>Bacillati</taxon>
        <taxon>Bacillota</taxon>
        <taxon>Bacilli</taxon>
        <taxon>Lactobacillales</taxon>
        <taxon>Enterococcaceae</taxon>
        <taxon>Enterococcus</taxon>
    </lineage>
</organism>
<dbReference type="Gene3D" id="3.40.50.300">
    <property type="entry name" value="P-loop containing nucleotide triphosphate hydrolases"/>
    <property type="match status" value="1"/>
</dbReference>
<keyword evidence="2" id="KW-0813">Transport</keyword>
<dbReference type="Pfam" id="PF00005">
    <property type="entry name" value="ABC_tran"/>
    <property type="match status" value="1"/>
</dbReference>
<keyword evidence="4" id="KW-0067">ATP-binding</keyword>
<protein>
    <recommendedName>
        <fullName evidence="5">ABC transporter domain-containing protein</fullName>
    </recommendedName>
</protein>
<dbReference type="InterPro" id="IPR027417">
    <property type="entry name" value="P-loop_NTPase"/>
</dbReference>
<keyword evidence="3" id="KW-0547">Nucleotide-binding</keyword>
<dbReference type="STRING" id="317010.RU96_GL002286"/>
<dbReference type="PROSITE" id="PS00211">
    <property type="entry name" value="ABC_TRANSPORTER_1"/>
    <property type="match status" value="1"/>
</dbReference>
<evidence type="ECO:0000256" key="4">
    <source>
        <dbReference type="ARBA" id="ARBA00022840"/>
    </source>
</evidence>
<dbReference type="Proteomes" id="UP000182835">
    <property type="component" value="Unassembled WGS sequence"/>
</dbReference>
<dbReference type="SUPFAM" id="SSF52540">
    <property type="entry name" value="P-loop containing nucleoside triphosphate hydrolases"/>
    <property type="match status" value="1"/>
</dbReference>
<accession>A0A1L8R6T8</accession>
<evidence type="ECO:0000313" key="7">
    <source>
        <dbReference type="Proteomes" id="UP000182835"/>
    </source>
</evidence>